<evidence type="ECO:0000313" key="1">
    <source>
        <dbReference type="EMBL" id="OUZ40115.1"/>
    </source>
</evidence>
<reference evidence="1 2" key="1">
    <citation type="journal article" date="2017" name="Int. J. Syst. Evol. Microbiol.">
        <title>Solibacillus kalamii sp. nov., isolated from a high-efficiency particulate arrestance filter system used in the International Space Station.</title>
        <authorList>
            <person name="Checinska Sielaff A."/>
            <person name="Kumar R.M."/>
            <person name="Pal D."/>
            <person name="Mayilraj S."/>
            <person name="Venkateswaran K."/>
        </authorList>
    </citation>
    <scope>NUCLEOTIDE SEQUENCE [LARGE SCALE GENOMIC DNA]</scope>
    <source>
        <strain evidence="1 2">ISSFR-015</strain>
    </source>
</reference>
<name>A0ABX3ZK52_9BACL</name>
<protein>
    <recommendedName>
        <fullName evidence="3">Lipoprotein</fullName>
    </recommendedName>
</protein>
<accession>A0ABX3ZK52</accession>
<evidence type="ECO:0000313" key="2">
    <source>
        <dbReference type="Proteomes" id="UP000196594"/>
    </source>
</evidence>
<proteinExistence type="predicted"/>
<gene>
    <name evidence="1" type="ORF">CBM15_06260</name>
</gene>
<evidence type="ECO:0008006" key="3">
    <source>
        <dbReference type="Google" id="ProtNLM"/>
    </source>
</evidence>
<dbReference type="Proteomes" id="UP000196594">
    <property type="component" value="Unassembled WGS sequence"/>
</dbReference>
<keyword evidence="2" id="KW-1185">Reference proteome</keyword>
<sequence>MIKQIAFLLLVLLLITGCNDSDIKRNTEIEKRLHSSIIMVSGNSTSKTYLNTFDDFEWDKAFLVQLYTTQADIEKQVGVKFTDPSNIGSRDDIYLLVFVNEGKAIQYAEIERLHTTFSLGDKEYLEPPNDVIYIER</sequence>
<organism evidence="1 2">
    <name type="scientific">Solibacillus kalamii</name>
    <dbReference type="NCBI Taxonomy" id="1748298"/>
    <lineage>
        <taxon>Bacteria</taxon>
        <taxon>Bacillati</taxon>
        <taxon>Bacillota</taxon>
        <taxon>Bacilli</taxon>
        <taxon>Bacillales</taxon>
        <taxon>Caryophanaceae</taxon>
        <taxon>Solibacillus</taxon>
    </lineage>
</organism>
<dbReference type="RefSeq" id="WP_087616309.1">
    <property type="nucleotide sequence ID" value="NZ_JAFBEY010000001.1"/>
</dbReference>
<comment type="caution">
    <text evidence="1">The sequence shown here is derived from an EMBL/GenBank/DDBJ whole genome shotgun (WGS) entry which is preliminary data.</text>
</comment>
<dbReference type="EMBL" id="NHNT01000002">
    <property type="protein sequence ID" value="OUZ40115.1"/>
    <property type="molecule type" value="Genomic_DNA"/>
</dbReference>
<dbReference type="PROSITE" id="PS51257">
    <property type="entry name" value="PROKAR_LIPOPROTEIN"/>
    <property type="match status" value="1"/>
</dbReference>